<dbReference type="Gene3D" id="3.40.430.10">
    <property type="entry name" value="Dihydrofolate Reductase, subunit A"/>
    <property type="match status" value="1"/>
</dbReference>
<dbReference type="Proteomes" id="UP001610861">
    <property type="component" value="Unassembled WGS sequence"/>
</dbReference>
<dbReference type="InterPro" id="IPR024072">
    <property type="entry name" value="DHFR-like_dom_sf"/>
</dbReference>
<proteinExistence type="predicted"/>
<dbReference type="SUPFAM" id="SSF53597">
    <property type="entry name" value="Dihydrofolate reductase-like"/>
    <property type="match status" value="1"/>
</dbReference>
<accession>A0ABW7Q6D5</accession>
<dbReference type="InterPro" id="IPR050765">
    <property type="entry name" value="Riboflavin_Biosynth_HTPR"/>
</dbReference>
<feature type="domain" description="Bacterial bifunctional deaminase-reductase C-terminal" evidence="1">
    <location>
        <begin position="113"/>
        <end position="175"/>
    </location>
</feature>
<evidence type="ECO:0000313" key="3">
    <source>
        <dbReference type="Proteomes" id="UP001610861"/>
    </source>
</evidence>
<comment type="caution">
    <text evidence="2">The sequence shown here is derived from an EMBL/GenBank/DDBJ whole genome shotgun (WGS) entry which is preliminary data.</text>
</comment>
<dbReference type="PANTHER" id="PTHR38011:SF11">
    <property type="entry name" value="2,5-DIAMINO-6-RIBOSYLAMINO-4(3H)-PYRIMIDINONE 5'-PHOSPHATE REDUCTASE"/>
    <property type="match status" value="1"/>
</dbReference>
<protein>
    <submittedName>
        <fullName evidence="2">Dihydrofolate reductase family protein</fullName>
    </submittedName>
</protein>
<gene>
    <name evidence="2" type="ORF">ACH3VR_05385</name>
</gene>
<dbReference type="PANTHER" id="PTHR38011">
    <property type="entry name" value="DIHYDROFOLATE REDUCTASE FAMILY PROTEIN (AFU_ORTHOLOGUE AFUA_8G06820)"/>
    <property type="match status" value="1"/>
</dbReference>
<sequence length="188" mass="20590">MTRVVFNTATTLDGYLADDEDSLDWLFAVPGSAEAEAAFPRFLEGIGVLVMGSTTYEWVLRHENLLEHPEKWKAIYGERPSFVLTTRTLPLIPGARLRLHSGAVRDIWADIVAAAGDKDVWVVGGGDVVGQFADEGLLDEVRVSIAPATLGSGRPLLPRRLGADRLRLESVTQRGQFAELVYSVRATE</sequence>
<keyword evidence="3" id="KW-1185">Reference proteome</keyword>
<evidence type="ECO:0000313" key="2">
    <source>
        <dbReference type="EMBL" id="MFH8249787.1"/>
    </source>
</evidence>
<dbReference type="RefSeq" id="WP_396639742.1">
    <property type="nucleotide sequence ID" value="NZ_JBIQWL010000002.1"/>
</dbReference>
<dbReference type="Pfam" id="PF01872">
    <property type="entry name" value="RibD_C"/>
    <property type="match status" value="1"/>
</dbReference>
<dbReference type="InterPro" id="IPR002734">
    <property type="entry name" value="RibDG_C"/>
</dbReference>
<dbReference type="EMBL" id="JBIQWL010000002">
    <property type="protein sequence ID" value="MFH8249787.1"/>
    <property type="molecule type" value="Genomic_DNA"/>
</dbReference>
<evidence type="ECO:0000259" key="1">
    <source>
        <dbReference type="Pfam" id="PF01872"/>
    </source>
</evidence>
<reference evidence="2 3" key="1">
    <citation type="submission" date="2024-09" db="EMBL/GenBank/DDBJ databases">
        <authorList>
            <person name="Pan X."/>
        </authorList>
    </citation>
    <scope>NUCLEOTIDE SEQUENCE [LARGE SCALE GENOMIC DNA]</scope>
    <source>
        <strain evidence="2 3">B2969</strain>
    </source>
</reference>
<organism evidence="2 3">
    <name type="scientific">Microbacterium alkaliflavum</name>
    <dbReference type="NCBI Taxonomy" id="3248839"/>
    <lineage>
        <taxon>Bacteria</taxon>
        <taxon>Bacillati</taxon>
        <taxon>Actinomycetota</taxon>
        <taxon>Actinomycetes</taxon>
        <taxon>Micrococcales</taxon>
        <taxon>Microbacteriaceae</taxon>
        <taxon>Microbacterium</taxon>
    </lineage>
</organism>
<name>A0ABW7Q6D5_9MICO</name>